<dbReference type="InterPro" id="IPR050581">
    <property type="entry name" value="CRR_secretory_protein"/>
</dbReference>
<comment type="similarity">
    <text evidence="5">Belongs to the cysteine-rich repeat secretory protein family.</text>
</comment>
<keyword evidence="4" id="KW-0677">Repeat</keyword>
<dbReference type="InterPro" id="IPR002902">
    <property type="entry name" value="GNK2"/>
</dbReference>
<keyword evidence="2" id="KW-0964">Secreted</keyword>
<evidence type="ECO:0000256" key="4">
    <source>
        <dbReference type="ARBA" id="ARBA00022737"/>
    </source>
</evidence>
<comment type="caution">
    <text evidence="7">The sequence shown here is derived from an EMBL/GenBank/DDBJ whole genome shotgun (WGS) entry which is preliminary data.</text>
</comment>
<dbReference type="EMBL" id="JXTB01000272">
    <property type="protein sequence ID" value="PON48666.1"/>
    <property type="molecule type" value="Genomic_DNA"/>
</dbReference>
<dbReference type="AlphaFoldDB" id="A0A2P5BIT6"/>
<dbReference type="PANTHER" id="PTHR32411">
    <property type="entry name" value="CYSTEINE-RICH REPEAT SECRETORY PROTEIN 38-RELATED"/>
    <property type="match status" value="1"/>
</dbReference>
<evidence type="ECO:0000313" key="8">
    <source>
        <dbReference type="Proteomes" id="UP000237105"/>
    </source>
</evidence>
<dbReference type="OrthoDB" id="696781at2759"/>
<feature type="domain" description="Gnk2-homologous" evidence="6">
    <location>
        <begin position="2"/>
        <end position="104"/>
    </location>
</feature>
<sequence>MHGSLDFHCIIDETTPNDSFDKSSKELFGYFNYELARNDFVLGSKGHGLDQAYGYAHCYYGVYAKDCQTCMAEAANESIERCPYRKQAVMLYENCVLKYSDVSFFGIVDEYQLSRVLPRAENSSSPEEFNAKKKQLLGNLSGQVSRTPRFMATGDFPVDGSTKLYGLAQCTRDLSSLVCQKCLDGAISKNQASCTGKLGARVLTASSIMRYQVYKFYN</sequence>
<name>A0A2P5BIT6_PARAD</name>
<dbReference type="Proteomes" id="UP000237105">
    <property type="component" value="Unassembled WGS sequence"/>
</dbReference>
<feature type="domain" description="Gnk2-homologous" evidence="6">
    <location>
        <begin position="111"/>
        <end position="216"/>
    </location>
</feature>
<reference evidence="8" key="1">
    <citation type="submission" date="2016-06" db="EMBL/GenBank/DDBJ databases">
        <title>Parallel loss of symbiosis genes in relatives of nitrogen-fixing non-legume Parasponia.</title>
        <authorList>
            <person name="Van Velzen R."/>
            <person name="Holmer R."/>
            <person name="Bu F."/>
            <person name="Rutten L."/>
            <person name="Van Zeijl A."/>
            <person name="Liu W."/>
            <person name="Santuari L."/>
            <person name="Cao Q."/>
            <person name="Sharma T."/>
            <person name="Shen D."/>
            <person name="Roswanjaya Y."/>
            <person name="Wardhani T."/>
            <person name="Kalhor M.S."/>
            <person name="Jansen J."/>
            <person name="Van den Hoogen J."/>
            <person name="Gungor B."/>
            <person name="Hartog M."/>
            <person name="Hontelez J."/>
            <person name="Verver J."/>
            <person name="Yang W.-C."/>
            <person name="Schijlen E."/>
            <person name="Repin R."/>
            <person name="Schilthuizen M."/>
            <person name="Schranz E."/>
            <person name="Heidstra R."/>
            <person name="Miyata K."/>
            <person name="Fedorova E."/>
            <person name="Kohlen W."/>
            <person name="Bisseling T."/>
            <person name="Smit S."/>
            <person name="Geurts R."/>
        </authorList>
    </citation>
    <scope>NUCLEOTIDE SEQUENCE [LARGE SCALE GENOMIC DNA]</scope>
    <source>
        <strain evidence="8">cv. WU1-14</strain>
    </source>
</reference>
<dbReference type="GO" id="GO:0005576">
    <property type="term" value="C:extracellular region"/>
    <property type="evidence" value="ECO:0007669"/>
    <property type="project" value="UniProtKB-SubCell"/>
</dbReference>
<proteinExistence type="inferred from homology"/>
<dbReference type="PROSITE" id="PS51473">
    <property type="entry name" value="GNK2"/>
    <property type="match status" value="2"/>
</dbReference>
<dbReference type="Pfam" id="PF01657">
    <property type="entry name" value="Stress-antifung"/>
    <property type="match status" value="2"/>
</dbReference>
<dbReference type="STRING" id="3476.A0A2P5BIT6"/>
<evidence type="ECO:0000256" key="2">
    <source>
        <dbReference type="ARBA" id="ARBA00022525"/>
    </source>
</evidence>
<evidence type="ECO:0000256" key="1">
    <source>
        <dbReference type="ARBA" id="ARBA00004613"/>
    </source>
</evidence>
<evidence type="ECO:0000256" key="5">
    <source>
        <dbReference type="ARBA" id="ARBA00038515"/>
    </source>
</evidence>
<accession>A0A2P5BIT6</accession>
<dbReference type="PANTHER" id="PTHR32411:SF51">
    <property type="entry name" value="GNK2-HOMOLOGOUS DOMAIN-CONTAINING PROTEIN"/>
    <property type="match status" value="1"/>
</dbReference>
<evidence type="ECO:0000259" key="6">
    <source>
        <dbReference type="PROSITE" id="PS51473"/>
    </source>
</evidence>
<evidence type="ECO:0000313" key="7">
    <source>
        <dbReference type="EMBL" id="PON48666.1"/>
    </source>
</evidence>
<dbReference type="InterPro" id="IPR038408">
    <property type="entry name" value="GNK2_sf"/>
</dbReference>
<organism evidence="7 8">
    <name type="scientific">Parasponia andersonii</name>
    <name type="common">Sponia andersonii</name>
    <dbReference type="NCBI Taxonomy" id="3476"/>
    <lineage>
        <taxon>Eukaryota</taxon>
        <taxon>Viridiplantae</taxon>
        <taxon>Streptophyta</taxon>
        <taxon>Embryophyta</taxon>
        <taxon>Tracheophyta</taxon>
        <taxon>Spermatophyta</taxon>
        <taxon>Magnoliopsida</taxon>
        <taxon>eudicotyledons</taxon>
        <taxon>Gunneridae</taxon>
        <taxon>Pentapetalae</taxon>
        <taxon>rosids</taxon>
        <taxon>fabids</taxon>
        <taxon>Rosales</taxon>
        <taxon>Cannabaceae</taxon>
        <taxon>Parasponia</taxon>
    </lineage>
</organism>
<dbReference type="CDD" id="cd23509">
    <property type="entry name" value="Gnk2-like"/>
    <property type="match status" value="2"/>
</dbReference>
<evidence type="ECO:0000256" key="3">
    <source>
        <dbReference type="ARBA" id="ARBA00022729"/>
    </source>
</evidence>
<protein>
    <submittedName>
        <fullName evidence="7">Gnk2-like domain containing protein</fullName>
    </submittedName>
</protein>
<keyword evidence="3" id="KW-0732">Signal</keyword>
<comment type="subcellular location">
    <subcellularLocation>
        <location evidence="1">Secreted</location>
    </subcellularLocation>
</comment>
<keyword evidence="8" id="KW-1185">Reference proteome</keyword>
<dbReference type="Gene3D" id="3.30.430.20">
    <property type="entry name" value="Gnk2 domain, C-X8-C-X2-C motif"/>
    <property type="match status" value="2"/>
</dbReference>
<gene>
    <name evidence="7" type="ORF">PanWU01x14_235430</name>
</gene>